<dbReference type="PANTHER" id="PTHR43420">
    <property type="entry name" value="ACETYLTRANSFERASE"/>
    <property type="match status" value="1"/>
</dbReference>
<evidence type="ECO:0000259" key="3">
    <source>
        <dbReference type="PROSITE" id="PS51186"/>
    </source>
</evidence>
<dbReference type="InterPro" id="IPR000182">
    <property type="entry name" value="GNAT_dom"/>
</dbReference>
<comment type="caution">
    <text evidence="4">The sequence shown here is derived from an EMBL/GenBank/DDBJ whole genome shotgun (WGS) entry which is preliminary data.</text>
</comment>
<keyword evidence="5" id="KW-1185">Reference proteome</keyword>
<protein>
    <submittedName>
        <fullName evidence="4">GNAT family N-acetyltransferase</fullName>
    </submittedName>
</protein>
<dbReference type="Pfam" id="PF00583">
    <property type="entry name" value="Acetyltransf_1"/>
    <property type="match status" value="1"/>
</dbReference>
<accession>A0A4S3PSB5</accession>
<dbReference type="EMBL" id="SLUB01000015">
    <property type="protein sequence ID" value="THE12611.1"/>
    <property type="molecule type" value="Genomic_DNA"/>
</dbReference>
<dbReference type="SUPFAM" id="SSF55729">
    <property type="entry name" value="Acyl-CoA N-acyltransferases (Nat)"/>
    <property type="match status" value="1"/>
</dbReference>
<feature type="domain" description="N-acetyltransferase" evidence="3">
    <location>
        <begin position="1"/>
        <end position="168"/>
    </location>
</feature>
<reference evidence="4 5" key="1">
    <citation type="journal article" date="2019" name="Indoor Air">
        <title>Impacts of indoor surface finishes on bacterial viability.</title>
        <authorList>
            <person name="Hu J."/>
            <person name="Maamar S.B."/>
            <person name="Glawe A.J."/>
            <person name="Gottel N."/>
            <person name="Gilbert J.A."/>
            <person name="Hartmann E.M."/>
        </authorList>
    </citation>
    <scope>NUCLEOTIDE SEQUENCE [LARGE SCALE GENOMIC DNA]</scope>
    <source>
        <strain evidence="4 5">AF060A6</strain>
    </source>
</reference>
<dbReference type="STRING" id="1033734.GCA_000285535_01335"/>
<dbReference type="Gene3D" id="3.40.630.30">
    <property type="match status" value="1"/>
</dbReference>
<evidence type="ECO:0000256" key="1">
    <source>
        <dbReference type="ARBA" id="ARBA00022679"/>
    </source>
</evidence>
<sequence>MNIRKLIPEDAEGYWKLRLKALTTDPDAFLVTYHEAISKENPIEEYKKSFQSEYILTFGAFEKAQLVGVVTLVRETRQKIRHRANVVAMYVDDEKRGKGIAKSLLTEAIKVAENISEIEQLYLTVDAENTPAKQLYEKVGFQTFAVDKKAMKYNGQYRGEEHMVLFLEK</sequence>
<dbReference type="InterPro" id="IPR050680">
    <property type="entry name" value="YpeA/RimI_acetyltransf"/>
</dbReference>
<proteinExistence type="predicted"/>
<name>A0A4S3PSB5_9BACI</name>
<keyword evidence="1 4" id="KW-0808">Transferase</keyword>
<dbReference type="InterPro" id="IPR016181">
    <property type="entry name" value="Acyl_CoA_acyltransferase"/>
</dbReference>
<dbReference type="PROSITE" id="PS51186">
    <property type="entry name" value="GNAT"/>
    <property type="match status" value="1"/>
</dbReference>
<keyword evidence="2" id="KW-0012">Acyltransferase</keyword>
<evidence type="ECO:0000313" key="5">
    <source>
        <dbReference type="Proteomes" id="UP000306477"/>
    </source>
</evidence>
<evidence type="ECO:0000256" key="2">
    <source>
        <dbReference type="ARBA" id="ARBA00023315"/>
    </source>
</evidence>
<dbReference type="RefSeq" id="WP_136379560.1">
    <property type="nucleotide sequence ID" value="NZ_SLUB01000015.1"/>
</dbReference>
<dbReference type="AlphaFoldDB" id="A0A4S3PSB5"/>
<gene>
    <name evidence="4" type="ORF">E1I69_10465</name>
</gene>
<evidence type="ECO:0000313" key="4">
    <source>
        <dbReference type="EMBL" id="THE12611.1"/>
    </source>
</evidence>
<dbReference type="OrthoDB" id="9799092at2"/>
<dbReference type="GO" id="GO:0016747">
    <property type="term" value="F:acyltransferase activity, transferring groups other than amino-acyl groups"/>
    <property type="evidence" value="ECO:0007669"/>
    <property type="project" value="InterPro"/>
</dbReference>
<dbReference type="CDD" id="cd04301">
    <property type="entry name" value="NAT_SF"/>
    <property type="match status" value="1"/>
</dbReference>
<dbReference type="Proteomes" id="UP000306477">
    <property type="component" value="Unassembled WGS sequence"/>
</dbReference>
<organism evidence="4 5">
    <name type="scientific">Bacillus timonensis</name>
    <dbReference type="NCBI Taxonomy" id="1033734"/>
    <lineage>
        <taxon>Bacteria</taxon>
        <taxon>Bacillati</taxon>
        <taxon>Bacillota</taxon>
        <taxon>Bacilli</taxon>
        <taxon>Bacillales</taxon>
        <taxon>Bacillaceae</taxon>
        <taxon>Bacillus</taxon>
    </lineage>
</organism>